<organism evidence="2 3">
    <name type="scientific">Eleginops maclovinus</name>
    <name type="common">Patagonian blennie</name>
    <name type="synonym">Eleginus maclovinus</name>
    <dbReference type="NCBI Taxonomy" id="56733"/>
    <lineage>
        <taxon>Eukaryota</taxon>
        <taxon>Metazoa</taxon>
        <taxon>Chordata</taxon>
        <taxon>Craniata</taxon>
        <taxon>Vertebrata</taxon>
        <taxon>Euteleostomi</taxon>
        <taxon>Actinopterygii</taxon>
        <taxon>Neopterygii</taxon>
        <taxon>Teleostei</taxon>
        <taxon>Neoteleostei</taxon>
        <taxon>Acanthomorphata</taxon>
        <taxon>Eupercaria</taxon>
        <taxon>Perciformes</taxon>
        <taxon>Notothenioidei</taxon>
        <taxon>Eleginopidae</taxon>
        <taxon>Eleginops</taxon>
    </lineage>
</organism>
<evidence type="ECO:0000313" key="3">
    <source>
        <dbReference type="Proteomes" id="UP001346869"/>
    </source>
</evidence>
<dbReference type="Proteomes" id="UP001346869">
    <property type="component" value="Unassembled WGS sequence"/>
</dbReference>
<reference evidence="2 3" key="2">
    <citation type="journal article" date="2023" name="Mol. Biol. Evol.">
        <title>Genomics of Secondarily Temperate Adaptation in the Only Non-Antarctic Icefish.</title>
        <authorList>
            <person name="Rivera-Colon A.G."/>
            <person name="Rayamajhi N."/>
            <person name="Minhas B.F."/>
            <person name="Madrigal G."/>
            <person name="Bilyk K.T."/>
            <person name="Yoon V."/>
            <person name="Hune M."/>
            <person name="Gregory S."/>
            <person name="Cheng C.H.C."/>
            <person name="Catchen J.M."/>
        </authorList>
    </citation>
    <scope>NUCLEOTIDE SEQUENCE [LARGE SCALE GENOMIC DNA]</scope>
    <source>
        <strain evidence="2">JMC-PN-2008</strain>
    </source>
</reference>
<keyword evidence="3" id="KW-1185">Reference proteome</keyword>
<proteinExistence type="predicted"/>
<evidence type="ECO:0000313" key="2">
    <source>
        <dbReference type="EMBL" id="KAK5857732.1"/>
    </source>
</evidence>
<sequence length="87" mass="9691">MDVRTSPQPSMQQEQQPSPQSQSIITSNSLFSLTLTRRLSIRDWTRKKSPPGSKMENAALLPQVQTDNAARSLSAPLAHLCPCLLRF</sequence>
<accession>A0AAN7XA42</accession>
<reference evidence="2 3" key="1">
    <citation type="journal article" date="2023" name="Genes (Basel)">
        <title>Chromosome-Level Genome Assembly and Circadian Gene Repertoire of the Patagonia Blennie Eleginops maclovinus-The Closest Ancestral Proxy of Antarctic Cryonotothenioids.</title>
        <authorList>
            <person name="Cheng C.C."/>
            <person name="Rivera-Colon A.G."/>
            <person name="Minhas B.F."/>
            <person name="Wilson L."/>
            <person name="Rayamajhi N."/>
            <person name="Vargas-Chacoff L."/>
            <person name="Catchen J.M."/>
        </authorList>
    </citation>
    <scope>NUCLEOTIDE SEQUENCE [LARGE SCALE GENOMIC DNA]</scope>
    <source>
        <strain evidence="2">JMC-PN-2008</strain>
    </source>
</reference>
<evidence type="ECO:0000256" key="1">
    <source>
        <dbReference type="SAM" id="MobiDB-lite"/>
    </source>
</evidence>
<protein>
    <submittedName>
        <fullName evidence="2">Uncharacterized protein</fullName>
    </submittedName>
</protein>
<comment type="caution">
    <text evidence="2">The sequence shown here is derived from an EMBL/GenBank/DDBJ whole genome shotgun (WGS) entry which is preliminary data.</text>
</comment>
<gene>
    <name evidence="2" type="ORF">PBY51_010957</name>
</gene>
<dbReference type="EMBL" id="JAUZQC010000016">
    <property type="protein sequence ID" value="KAK5857732.1"/>
    <property type="molecule type" value="Genomic_DNA"/>
</dbReference>
<name>A0AAN7XA42_ELEMC</name>
<dbReference type="AlphaFoldDB" id="A0AAN7XA42"/>
<feature type="region of interest" description="Disordered" evidence="1">
    <location>
        <begin position="1"/>
        <end position="27"/>
    </location>
</feature>